<dbReference type="Gene3D" id="1.25.40.10">
    <property type="entry name" value="Tetratricopeptide repeat domain"/>
    <property type="match status" value="2"/>
</dbReference>
<dbReference type="Ensembl" id="ENSVKKT00000008725.1">
    <property type="protein sequence ID" value="ENSVKKP00000008507.1"/>
    <property type="gene ID" value="ENSVKKG00000006051.1"/>
</dbReference>
<proteinExistence type="predicted"/>
<dbReference type="AlphaFoldDB" id="A0A8D2KU87"/>
<dbReference type="SUPFAM" id="SSF48452">
    <property type="entry name" value="TPR-like"/>
    <property type="match status" value="1"/>
</dbReference>
<accession>A0A8D2KU87</accession>
<evidence type="ECO:0000313" key="1">
    <source>
        <dbReference type="Ensembl" id="ENSVKKP00000008507.1"/>
    </source>
</evidence>
<dbReference type="PANTHER" id="PTHR44874">
    <property type="entry name" value="TETRATRICOPEPTIDE REPEAT PROTEIN 34"/>
    <property type="match status" value="1"/>
</dbReference>
<dbReference type="InterPro" id="IPR042161">
    <property type="entry name" value="TTC34"/>
</dbReference>
<dbReference type="InterPro" id="IPR011990">
    <property type="entry name" value="TPR-like_helical_dom_sf"/>
</dbReference>
<sequence>QRGARWRETAKDASGVHRLASLLLDLDATDEVSRTLCADALYLMDRVDEAHKVLLVALSKTSQRAAILSRLALLQLKKGFLYDCNQLLRKLIQTGETSSFLTVMKILREEDRALMQHHCHSRAATILKNKQGEGYIKEAILYLSFAIAAGGCDTESLLTRARCYGHLGQKKTAMFDFNAVLKISPANVQALCGRGFIHLALNQKKEAVHDVILALQADPVLATAEILALKPEAQSRIRQWLFDHCKKVLLEFGTSKEPSPGGILKDLVVVGESLVKMDHKATKSHILYVDVLAADGEPEEALTYLQEALGQHGPNDAISSRFGMLQAKERNMNVAAHTLASLAAKDFQELGYLLNFLDTKQRQSLAQVAAKEGHVLGKEHHHTEALGYYSLAVLASNSDIRYLRKRAACLAQLKGYKQALKDMSKVVQNHGTDGLRTQVEDYCFQGKMYLSISEEELAVTQYIKAFQMELSSALARIHPGPNRDRLSKAFLQTAQFYLAENRYEEAWKTTEYGLLIDQTNPKLKKLKTRIKREASGCRVQ</sequence>
<reference evidence="1" key="1">
    <citation type="submission" date="2025-08" db="UniProtKB">
        <authorList>
            <consortium name="Ensembl"/>
        </authorList>
    </citation>
    <scope>IDENTIFICATION</scope>
</reference>
<dbReference type="InterPro" id="IPR019734">
    <property type="entry name" value="TPR_rpt"/>
</dbReference>
<keyword evidence="2" id="KW-1185">Reference proteome</keyword>
<protein>
    <submittedName>
        <fullName evidence="1">Tetratricopeptide repeat domain 34</fullName>
    </submittedName>
</protein>
<dbReference type="SMART" id="SM00028">
    <property type="entry name" value="TPR"/>
    <property type="match status" value="6"/>
</dbReference>
<dbReference type="Pfam" id="PF13181">
    <property type="entry name" value="TPR_8"/>
    <property type="match status" value="1"/>
</dbReference>
<organism evidence="1 2">
    <name type="scientific">Varanus komodoensis</name>
    <name type="common">Komodo dragon</name>
    <dbReference type="NCBI Taxonomy" id="61221"/>
    <lineage>
        <taxon>Eukaryota</taxon>
        <taxon>Metazoa</taxon>
        <taxon>Chordata</taxon>
        <taxon>Craniata</taxon>
        <taxon>Vertebrata</taxon>
        <taxon>Euteleostomi</taxon>
        <taxon>Lepidosauria</taxon>
        <taxon>Squamata</taxon>
        <taxon>Bifurcata</taxon>
        <taxon>Unidentata</taxon>
        <taxon>Episquamata</taxon>
        <taxon>Toxicofera</taxon>
        <taxon>Anguimorpha</taxon>
        <taxon>Paleoanguimorpha</taxon>
        <taxon>Varanoidea</taxon>
        <taxon>Varanidae</taxon>
        <taxon>Varanus</taxon>
    </lineage>
</organism>
<evidence type="ECO:0000313" key="2">
    <source>
        <dbReference type="Proteomes" id="UP000694545"/>
    </source>
</evidence>
<name>A0A8D2KU87_VARKO</name>
<dbReference type="PANTHER" id="PTHR44874:SF1">
    <property type="entry name" value="TETRATRICOPEPTIDE REPEAT PROTEIN 34"/>
    <property type="match status" value="1"/>
</dbReference>
<dbReference type="Proteomes" id="UP000694545">
    <property type="component" value="Unplaced"/>
</dbReference>
<reference evidence="1" key="2">
    <citation type="submission" date="2025-09" db="UniProtKB">
        <authorList>
            <consortium name="Ensembl"/>
        </authorList>
    </citation>
    <scope>IDENTIFICATION</scope>
</reference>